<dbReference type="OrthoDB" id="798749at2"/>
<dbReference type="Pfam" id="PF18626">
    <property type="entry name" value="Gln_deamidase_2"/>
    <property type="match status" value="1"/>
</dbReference>
<protein>
    <recommendedName>
        <fullName evidence="1">Protein glutaminase domain-containing protein</fullName>
    </recommendedName>
</protein>
<name>A0A2S5A544_9FLAO</name>
<evidence type="ECO:0000259" key="1">
    <source>
        <dbReference type="Pfam" id="PF18626"/>
    </source>
</evidence>
<accession>A0A2S5A544</accession>
<dbReference type="Gene3D" id="3.10.620.30">
    <property type="match status" value="1"/>
</dbReference>
<evidence type="ECO:0000313" key="3">
    <source>
        <dbReference type="Proteomes" id="UP000237310"/>
    </source>
</evidence>
<dbReference type="AlphaFoldDB" id="A0A2S5A544"/>
<feature type="domain" description="Protein glutaminase" evidence="1">
    <location>
        <begin position="21"/>
        <end position="133"/>
    </location>
</feature>
<comment type="caution">
    <text evidence="2">The sequence shown here is derived from an EMBL/GenBank/DDBJ whole genome shotgun (WGS) entry which is preliminary data.</text>
</comment>
<proteinExistence type="predicted"/>
<dbReference type="InterPro" id="IPR041325">
    <property type="entry name" value="Gln_deamidase_2"/>
</dbReference>
<organism evidence="2 3">
    <name type="scientific">Flavobacterium alvei</name>
    <dbReference type="NCBI Taxonomy" id="2080416"/>
    <lineage>
        <taxon>Bacteria</taxon>
        <taxon>Pseudomonadati</taxon>
        <taxon>Bacteroidota</taxon>
        <taxon>Flavobacteriia</taxon>
        <taxon>Flavobacteriales</taxon>
        <taxon>Flavobacteriaceae</taxon>
        <taxon>Flavobacterium</taxon>
    </lineage>
</organism>
<keyword evidence="3" id="KW-1185">Reference proteome</keyword>
<reference evidence="2 3" key="1">
    <citation type="submission" date="2018-01" db="EMBL/GenBank/DDBJ databases">
        <authorList>
            <person name="Gaut B.S."/>
            <person name="Morton B.R."/>
            <person name="Clegg M.T."/>
            <person name="Duvall M.R."/>
        </authorList>
    </citation>
    <scope>NUCLEOTIDE SEQUENCE [LARGE SCALE GENOMIC DNA]</scope>
    <source>
        <strain evidence="2 3">HR-AY</strain>
    </source>
</reference>
<dbReference type="Proteomes" id="UP000237310">
    <property type="component" value="Unassembled WGS sequence"/>
</dbReference>
<gene>
    <name evidence="2" type="ORF">C3L50_13805</name>
</gene>
<sequence>MKKHPLLTSHKASILDLNTAKSLFAEITESGIPYDYQQANCHNISHYISSLLESKGYQCAKIWAFAPAVYSTSNSKLISFIDEKNISPTGTIDWRYHVAPVIEVQIGNKVRKMVIDLGLFPNEFVRYRTWLAKLKTKKLIYLIMDSEWYLYNSSMITNAQLEFDSNEEINANQPNIKLPEWFADKLITDFFKYEEESLEQHWVEKGLAVNETAIEFYDTEIKPILYSEQHQDLVKDYKMLVGDVFNFETIFRDNNWNYEMNNDFQIKHQEIISKYRTIYSLNLDKWKKALASLNEIILQKNIK</sequence>
<dbReference type="EMBL" id="PQVG01000008">
    <property type="protein sequence ID" value="POY37644.1"/>
    <property type="molecule type" value="Genomic_DNA"/>
</dbReference>
<evidence type="ECO:0000313" key="2">
    <source>
        <dbReference type="EMBL" id="POY37644.1"/>
    </source>
</evidence>